<feature type="compositionally biased region" description="Acidic residues" evidence="5">
    <location>
        <begin position="275"/>
        <end position="288"/>
    </location>
</feature>
<keyword evidence="6" id="KW-0472">Membrane</keyword>
<dbReference type="Proteomes" id="UP000826661">
    <property type="component" value="Chromosome VII"/>
</dbReference>
<dbReference type="SUPFAM" id="SSF52540">
    <property type="entry name" value="P-loop containing nucleoside triphosphate hydrolases"/>
    <property type="match status" value="1"/>
</dbReference>
<feature type="region of interest" description="Disordered" evidence="5">
    <location>
        <begin position="273"/>
        <end position="305"/>
    </location>
</feature>
<dbReference type="PANTHER" id="PTHR43788:SF8">
    <property type="entry name" value="DNA-BINDING PROTEIN SMUBP-2"/>
    <property type="match status" value="1"/>
</dbReference>
<gene>
    <name evidence="8" type="ORF">H0G86_012645</name>
</gene>
<evidence type="ECO:0000256" key="1">
    <source>
        <dbReference type="ARBA" id="ARBA00022741"/>
    </source>
</evidence>
<evidence type="ECO:0000313" key="9">
    <source>
        <dbReference type="Proteomes" id="UP000826661"/>
    </source>
</evidence>
<keyword evidence="3" id="KW-0347">Helicase</keyword>
<sequence>MVRTDKPGFMVEDARLAVMTTRERALTIIVGKTDVIKGKDAQSLRALHDYLKDRDAIVKVLGWNEFCGVCLLPGHQKTACQTVVNCAICNGKHAGRRCPKIGDRAVADLCLFENVAPLDDVHRAAFASIKHGKLPEEVKKMKANRKDQQETATQDAHKAYMKMITTEYRDYIHEKKKLEEAPIVKGPTPVAGPSTQRVEKNGGPQQKAPVAKGPAVKQSRAKAPSSSTVGPSKQHNQKRRGSQQIIISIFLYYFPTIFIFFYVKIDKGKGKGVATEEDESDSDTDDEPIVGSDFKKPAKQLEPASAPAPKTVSMIVWTAPQNTQVADALERLKSAMPNKKIVRVHSYALELRSFMNAKPEAPESTPITKDTPDSHRRFIKLVNKFRLNQFEDGSPAADLHSWSSQLRAKFKASPKQYHVMITNWRMQDKDPVTFRTNRRDYLAEARTLMNDFITDVDVVAGTPVALMTMFNHIEPVSQSLFIVDEVGRLTEAMTFVASAQHANTPTIHIGDTKQFGPMAVADQDKNYQALFTQQRKHSFMQRIEGAGLIDFVLAANHRAHGKVHEWARGYLYMSEMKTVYRRDAYSEQMHQWITDECGRSYSQKATPGSNMILIDVQEGAEQKVGYSSTNPGNANFILVLVSRLAASAPLYSVQSFMEQPEADPSTYAWGKILVITGYKQQKLLLEEKLSKLSSAEIPRGIVSVRTIDDSPSHQAEVVIYDLARSNGPGFLSDLKRLAVMTTRVQGMSILV</sequence>
<feature type="region of interest" description="Disordered" evidence="5">
    <location>
        <begin position="182"/>
        <end position="240"/>
    </location>
</feature>
<dbReference type="GO" id="GO:0043139">
    <property type="term" value="F:5'-3' DNA helicase activity"/>
    <property type="evidence" value="ECO:0007669"/>
    <property type="project" value="TreeGrafter"/>
</dbReference>
<evidence type="ECO:0000256" key="6">
    <source>
        <dbReference type="SAM" id="Phobius"/>
    </source>
</evidence>
<proteinExistence type="predicted"/>
<name>A0A8G0LRS8_9HYPO</name>
<evidence type="ECO:0000313" key="8">
    <source>
        <dbReference type="EMBL" id="QYT05763.1"/>
    </source>
</evidence>
<keyword evidence="4" id="KW-0067">ATP-binding</keyword>
<dbReference type="PANTHER" id="PTHR43788">
    <property type="entry name" value="DNA2/NAM7 HELICASE FAMILY MEMBER"/>
    <property type="match status" value="1"/>
</dbReference>
<keyword evidence="9" id="KW-1185">Reference proteome</keyword>
<keyword evidence="2" id="KW-0378">Hydrolase</keyword>
<protein>
    <submittedName>
        <fullName evidence="8">AAA_12 domain-containing protein</fullName>
    </submittedName>
</protein>
<evidence type="ECO:0000256" key="4">
    <source>
        <dbReference type="ARBA" id="ARBA00022840"/>
    </source>
</evidence>
<dbReference type="GO" id="GO:0016787">
    <property type="term" value="F:hydrolase activity"/>
    <property type="evidence" value="ECO:0007669"/>
    <property type="project" value="UniProtKB-KW"/>
</dbReference>
<reference evidence="8 9" key="1">
    <citation type="journal article" date="2021" name="BMC Genomics">
        <title>Telomere-to-telomere genome assembly of asparaginase-producing Trichoderma simmonsii.</title>
        <authorList>
            <person name="Chung D."/>
            <person name="Kwon Y.M."/>
            <person name="Yang Y."/>
        </authorList>
    </citation>
    <scope>NUCLEOTIDE SEQUENCE [LARGE SCALE GENOMIC DNA]</scope>
    <source>
        <strain evidence="8 9">GH-Sj1</strain>
    </source>
</reference>
<keyword evidence="6" id="KW-0812">Transmembrane</keyword>
<dbReference type="InterPro" id="IPR050534">
    <property type="entry name" value="Coronavir_polyprotein_1ab"/>
</dbReference>
<keyword evidence="6" id="KW-1133">Transmembrane helix</keyword>
<evidence type="ECO:0000256" key="2">
    <source>
        <dbReference type="ARBA" id="ARBA00022801"/>
    </source>
</evidence>
<dbReference type="Pfam" id="PF13087">
    <property type="entry name" value="AAA_12"/>
    <property type="match status" value="1"/>
</dbReference>
<evidence type="ECO:0000256" key="3">
    <source>
        <dbReference type="ARBA" id="ARBA00022806"/>
    </source>
</evidence>
<accession>A0A8G0LRS8</accession>
<dbReference type="InterPro" id="IPR041679">
    <property type="entry name" value="DNA2/NAM7-like_C"/>
</dbReference>
<organism evidence="8 9">
    <name type="scientific">Trichoderma simmonsii</name>
    <dbReference type="NCBI Taxonomy" id="1491479"/>
    <lineage>
        <taxon>Eukaryota</taxon>
        <taxon>Fungi</taxon>
        <taxon>Dikarya</taxon>
        <taxon>Ascomycota</taxon>
        <taxon>Pezizomycotina</taxon>
        <taxon>Sordariomycetes</taxon>
        <taxon>Hypocreomycetidae</taxon>
        <taxon>Hypocreales</taxon>
        <taxon>Hypocreaceae</taxon>
        <taxon>Trichoderma</taxon>
    </lineage>
</organism>
<evidence type="ECO:0000256" key="5">
    <source>
        <dbReference type="SAM" id="MobiDB-lite"/>
    </source>
</evidence>
<evidence type="ECO:0000259" key="7">
    <source>
        <dbReference type="Pfam" id="PF13087"/>
    </source>
</evidence>
<feature type="compositionally biased region" description="Polar residues" evidence="5">
    <location>
        <begin position="224"/>
        <end position="234"/>
    </location>
</feature>
<dbReference type="InterPro" id="IPR027417">
    <property type="entry name" value="P-loop_NTPase"/>
</dbReference>
<dbReference type="EMBL" id="CP075870">
    <property type="protein sequence ID" value="QYT05763.1"/>
    <property type="molecule type" value="Genomic_DNA"/>
</dbReference>
<dbReference type="Gene3D" id="3.40.50.300">
    <property type="entry name" value="P-loop containing nucleotide triphosphate hydrolases"/>
    <property type="match status" value="2"/>
</dbReference>
<feature type="transmembrane region" description="Helical" evidence="6">
    <location>
        <begin position="245"/>
        <end position="263"/>
    </location>
</feature>
<dbReference type="GO" id="GO:0005524">
    <property type="term" value="F:ATP binding"/>
    <property type="evidence" value="ECO:0007669"/>
    <property type="project" value="UniProtKB-KW"/>
</dbReference>
<feature type="domain" description="DNA2/NAM7 helicase-like C-terminal" evidence="7">
    <location>
        <begin position="537"/>
        <end position="749"/>
    </location>
</feature>
<keyword evidence="1" id="KW-0547">Nucleotide-binding</keyword>
<dbReference type="AlphaFoldDB" id="A0A8G0LRS8"/>